<evidence type="ECO:0000313" key="10">
    <source>
        <dbReference type="EMBL" id="CAK8992952.1"/>
    </source>
</evidence>
<reference evidence="10 11" key="1">
    <citation type="submission" date="2024-02" db="EMBL/GenBank/DDBJ databases">
        <authorList>
            <person name="Chen Y."/>
            <person name="Shah S."/>
            <person name="Dougan E. K."/>
            <person name="Thang M."/>
            <person name="Chan C."/>
        </authorList>
    </citation>
    <scope>NUCLEOTIDE SEQUENCE [LARGE SCALE GENOMIC DNA]</scope>
</reference>
<proteinExistence type="predicted"/>
<dbReference type="EMBL" id="CAXAMM010001669">
    <property type="protein sequence ID" value="CAK8992952.1"/>
    <property type="molecule type" value="Genomic_DNA"/>
</dbReference>
<comment type="caution">
    <text evidence="10">The sequence shown here is derived from an EMBL/GenBank/DDBJ whole genome shotgun (WGS) entry which is preliminary data.</text>
</comment>
<keyword evidence="6 8" id="KW-0472">Membrane</keyword>
<evidence type="ECO:0000256" key="2">
    <source>
        <dbReference type="ARBA" id="ARBA00022448"/>
    </source>
</evidence>
<evidence type="ECO:0000256" key="8">
    <source>
        <dbReference type="SAM" id="Phobius"/>
    </source>
</evidence>
<evidence type="ECO:0000256" key="6">
    <source>
        <dbReference type="ARBA" id="ARBA00023136"/>
    </source>
</evidence>
<dbReference type="Gene3D" id="1.10.287.70">
    <property type="match status" value="1"/>
</dbReference>
<keyword evidence="4 8" id="KW-1133">Transmembrane helix</keyword>
<gene>
    <name evidence="10" type="ORF">SCF082_LOCUS3292</name>
</gene>
<organism evidence="10 11">
    <name type="scientific">Durusdinium trenchii</name>
    <dbReference type="NCBI Taxonomy" id="1381693"/>
    <lineage>
        <taxon>Eukaryota</taxon>
        <taxon>Sar</taxon>
        <taxon>Alveolata</taxon>
        <taxon>Dinophyceae</taxon>
        <taxon>Suessiales</taxon>
        <taxon>Symbiodiniaceae</taxon>
        <taxon>Durusdinium</taxon>
    </lineage>
</organism>
<evidence type="ECO:0000259" key="9">
    <source>
        <dbReference type="PROSITE" id="PS50042"/>
    </source>
</evidence>
<feature type="transmembrane region" description="Helical" evidence="8">
    <location>
        <begin position="326"/>
        <end position="350"/>
    </location>
</feature>
<dbReference type="InterPro" id="IPR005821">
    <property type="entry name" value="Ion_trans_dom"/>
</dbReference>
<accession>A0ABP0HRW5</accession>
<evidence type="ECO:0000256" key="4">
    <source>
        <dbReference type="ARBA" id="ARBA00022989"/>
    </source>
</evidence>
<evidence type="ECO:0000256" key="1">
    <source>
        <dbReference type="ARBA" id="ARBA00004141"/>
    </source>
</evidence>
<dbReference type="InterPro" id="IPR000595">
    <property type="entry name" value="cNMP-bd_dom"/>
</dbReference>
<dbReference type="SUPFAM" id="SSF51206">
    <property type="entry name" value="cAMP-binding domain-like"/>
    <property type="match status" value="1"/>
</dbReference>
<keyword evidence="11" id="KW-1185">Reference proteome</keyword>
<feature type="transmembrane region" description="Helical" evidence="8">
    <location>
        <begin position="240"/>
        <end position="259"/>
    </location>
</feature>
<keyword evidence="10" id="KW-0407">Ion channel</keyword>
<dbReference type="PRINTS" id="PR01463">
    <property type="entry name" value="EAGCHANLFMLY"/>
</dbReference>
<comment type="subcellular location">
    <subcellularLocation>
        <location evidence="1">Membrane</location>
        <topology evidence="1">Multi-pass membrane protein</topology>
    </subcellularLocation>
</comment>
<keyword evidence="5" id="KW-0406">Ion transport</keyword>
<dbReference type="SUPFAM" id="SSF81324">
    <property type="entry name" value="Voltage-gated potassium channels"/>
    <property type="match status" value="1"/>
</dbReference>
<feature type="domain" description="Cyclic nucleotide-binding" evidence="9">
    <location>
        <begin position="688"/>
        <end position="773"/>
    </location>
</feature>
<dbReference type="PANTHER" id="PTHR47823">
    <property type="entry name" value="ION_TRANS DOMAIN-CONTAINING PROTEIN"/>
    <property type="match status" value="1"/>
</dbReference>
<evidence type="ECO:0000256" key="3">
    <source>
        <dbReference type="ARBA" id="ARBA00022692"/>
    </source>
</evidence>
<dbReference type="Pfam" id="PF00520">
    <property type="entry name" value="Ion_trans"/>
    <property type="match status" value="1"/>
</dbReference>
<evidence type="ECO:0000256" key="5">
    <source>
        <dbReference type="ARBA" id="ARBA00023065"/>
    </source>
</evidence>
<keyword evidence="3 8" id="KW-0812">Transmembrane</keyword>
<dbReference type="InterPro" id="IPR003938">
    <property type="entry name" value="K_chnl_volt-dep_EAG/ELK/ERG"/>
</dbReference>
<protein>
    <submittedName>
        <fullName evidence="10">Potassium channel AKT2</fullName>
    </submittedName>
</protein>
<keyword evidence="2" id="KW-0813">Transport</keyword>
<feature type="transmembrane region" description="Helical" evidence="8">
    <location>
        <begin position="172"/>
        <end position="192"/>
    </location>
</feature>
<feature type="region of interest" description="Disordered" evidence="7">
    <location>
        <begin position="54"/>
        <end position="78"/>
    </location>
</feature>
<dbReference type="Gene3D" id="1.10.287.630">
    <property type="entry name" value="Helix hairpin bin"/>
    <property type="match status" value="1"/>
</dbReference>
<dbReference type="InterPro" id="IPR018490">
    <property type="entry name" value="cNMP-bd_dom_sf"/>
</dbReference>
<evidence type="ECO:0000313" key="11">
    <source>
        <dbReference type="Proteomes" id="UP001642464"/>
    </source>
</evidence>
<feature type="transmembrane region" description="Helical" evidence="8">
    <location>
        <begin position="98"/>
        <end position="119"/>
    </location>
</feature>
<evidence type="ECO:0000256" key="7">
    <source>
        <dbReference type="SAM" id="MobiDB-lite"/>
    </source>
</evidence>
<dbReference type="PROSITE" id="PS50042">
    <property type="entry name" value="CNMP_BINDING_3"/>
    <property type="match status" value="1"/>
</dbReference>
<dbReference type="Proteomes" id="UP001642464">
    <property type="component" value="Unassembled WGS sequence"/>
</dbReference>
<feature type="transmembrane region" description="Helical" evidence="8">
    <location>
        <begin position="131"/>
        <end position="152"/>
    </location>
</feature>
<dbReference type="PANTHER" id="PTHR47823:SF9">
    <property type="entry name" value="CHROMOSOME UNDETERMINED SCAFFOLD_10, WHOLE GENOME SHOTGUN SEQUENCE"/>
    <property type="match status" value="1"/>
</dbReference>
<sequence length="1033" mass="116713">MRATAFGVRRAKKKHHALRTVTKNNEHGNGRPVEGFEVEFEQLLREMAEGLPPSAPGLAPVQENPAPDRRSPGWNSDEPNKPLPKLSCMLHPQQPSKAVWDVLISGLIIYSVLVEPFRFCFHVEVDVPTMVIDILVDLLFVSDIVSIFFTAYYDEREALVTDRWMIARRYLLGFFVVDVISVFPGELLVMLIEPELASQARVVKLLRLVRLGRLFKLKRLLLLIEEKLHITLQMMEMLKMLLKVLFIVHLLACLTFLVATPICPDGMGPCRPRSDELDFWSNWVRMFQIDEFNLMTRYLSSFHFITATLMAVGYGDIYPSNSLERIMCIVSQITGAVLFGFLLSCITAVLEFTNPSELEHKKRMAEIKNWLRGRSLPQNLKMQVWSHFCFVTSRRALKDRDQTLLSLPTHLRSQLVESSQRLYFQALQAYRAGLRHVGLCGLRPDEAMRHEPRTSMNGYRLDRMLEAKDGDRSLQVSEGFWVGEKGFEKSQWAQGYRYRMRASPEEVKKGIDTPPIFQLGPIKIKLGEMLGGTGNNDNLRRLKKEIAQAGLEDPKKIAENEYWLKRYGHKRWFPKYVDQSGAPNQNGLFRGLAAWSGFDPLNEERGTSWIEADYGKPLMKGKKDMQLPGLLTKEQMQLEPLGRTNDPGPRSLRENEGQRQAIGSSFVFQVRLIDGSGSIGIAVLGEALLAALGVSEKSFVAELVFQVAPMQVPFRMCIIEAGEVTTEIYIISSGRLEAVMMEEDRADEQLQAFLEICADRRSPGEEPLPEETPATLDTEEMEVDRSQRVARLKMSKSRSGLFQAKPISWLAEGVGITSRAISADDSNEILCGIYEDMEAVGHSAVSPVRFQGGSYNSEVFSINQDALERTLANHPNLQDFEARVRVAAKELARAILSAEWAPQGSSSIAGQTHRRLKGLIVYRGKATDVRQLPAEAFDEVDEAGLLQATIEKTPRVACKRRDKNGRVVTETEQTQATPWGAPRVLADGVSGCGGSGDRAPQQKSWFSEDRYFYCMIFYVFQWRLQQHDAVQRA</sequence>
<name>A0ABP0HRW5_9DINO</name>
<dbReference type="GO" id="GO:0034220">
    <property type="term" value="P:monoatomic ion transmembrane transport"/>
    <property type="evidence" value="ECO:0007669"/>
    <property type="project" value="UniProtKB-KW"/>
</dbReference>